<evidence type="ECO:0000313" key="18">
    <source>
        <dbReference type="Proteomes" id="UP000184096"/>
    </source>
</evidence>
<keyword evidence="4 12" id="KW-1134">Transmembrane beta strand</keyword>
<comment type="similarity">
    <text evidence="2 12 13">Belongs to the TonB-dependent receptor family.</text>
</comment>
<dbReference type="RefSeq" id="WP_072820454.1">
    <property type="nucleotide sequence ID" value="NZ_LT670849.1"/>
</dbReference>
<accession>A0A1M7U9J8</accession>
<reference evidence="18" key="1">
    <citation type="submission" date="2016-11" db="EMBL/GenBank/DDBJ databases">
        <authorList>
            <person name="Varghese N."/>
            <person name="Submissions S."/>
        </authorList>
    </citation>
    <scope>NUCLEOTIDE SEQUENCE [LARGE SCALE GENOMIC DNA]</scope>
    <source>
        <strain evidence="18">GAS401</strain>
    </source>
</reference>
<feature type="compositionally biased region" description="Low complexity" evidence="14">
    <location>
        <begin position="90"/>
        <end position="107"/>
    </location>
</feature>
<keyword evidence="18" id="KW-1185">Reference proteome</keyword>
<evidence type="ECO:0000256" key="1">
    <source>
        <dbReference type="ARBA" id="ARBA00004571"/>
    </source>
</evidence>
<dbReference type="PROSITE" id="PS52016">
    <property type="entry name" value="TONB_DEPENDENT_REC_3"/>
    <property type="match status" value="1"/>
</dbReference>
<dbReference type="PANTHER" id="PTHR32552:SF83">
    <property type="entry name" value="BLR3904 PROTEIN"/>
    <property type="match status" value="1"/>
</dbReference>
<feature type="domain" description="TonB-dependent receptor plug" evidence="16">
    <location>
        <begin position="135"/>
        <end position="234"/>
    </location>
</feature>
<keyword evidence="11 12" id="KW-0998">Cell outer membrane</keyword>
<keyword evidence="10 17" id="KW-0675">Receptor</keyword>
<feature type="domain" description="TonB-dependent receptor-like beta-barrel" evidence="15">
    <location>
        <begin position="330"/>
        <end position="827"/>
    </location>
</feature>
<keyword evidence="8 13" id="KW-0798">TonB box</keyword>
<evidence type="ECO:0000256" key="7">
    <source>
        <dbReference type="ARBA" id="ARBA00023065"/>
    </source>
</evidence>
<dbReference type="InterPro" id="IPR000531">
    <property type="entry name" value="Beta-barrel_TonB"/>
</dbReference>
<comment type="subcellular location">
    <subcellularLocation>
        <location evidence="1 12">Cell outer membrane</location>
        <topology evidence="1 12">Multi-pass membrane protein</topology>
    </subcellularLocation>
</comment>
<evidence type="ECO:0000256" key="10">
    <source>
        <dbReference type="ARBA" id="ARBA00023170"/>
    </source>
</evidence>
<dbReference type="InterPro" id="IPR039426">
    <property type="entry name" value="TonB-dep_rcpt-like"/>
</dbReference>
<evidence type="ECO:0000256" key="6">
    <source>
        <dbReference type="ARBA" id="ARBA00022729"/>
    </source>
</evidence>
<keyword evidence="6" id="KW-0732">Signal</keyword>
<evidence type="ECO:0000256" key="5">
    <source>
        <dbReference type="ARBA" id="ARBA00022692"/>
    </source>
</evidence>
<evidence type="ECO:0000256" key="14">
    <source>
        <dbReference type="SAM" id="MobiDB-lite"/>
    </source>
</evidence>
<dbReference type="AlphaFoldDB" id="A0A1M7U9J8"/>
<dbReference type="Pfam" id="PF07715">
    <property type="entry name" value="Plug"/>
    <property type="match status" value="1"/>
</dbReference>
<keyword evidence="5 12" id="KW-0812">Transmembrane</keyword>
<evidence type="ECO:0000313" key="17">
    <source>
        <dbReference type="EMBL" id="SHN79643.1"/>
    </source>
</evidence>
<dbReference type="Pfam" id="PF00593">
    <property type="entry name" value="TonB_dep_Rec_b-barrel"/>
    <property type="match status" value="1"/>
</dbReference>
<dbReference type="EMBL" id="LT670849">
    <property type="protein sequence ID" value="SHN79643.1"/>
    <property type="molecule type" value="Genomic_DNA"/>
</dbReference>
<evidence type="ECO:0000256" key="13">
    <source>
        <dbReference type="RuleBase" id="RU003357"/>
    </source>
</evidence>
<dbReference type="GO" id="GO:0015891">
    <property type="term" value="P:siderophore transport"/>
    <property type="evidence" value="ECO:0007669"/>
    <property type="project" value="UniProtKB-ARBA"/>
</dbReference>
<dbReference type="GO" id="GO:0009279">
    <property type="term" value="C:cell outer membrane"/>
    <property type="evidence" value="ECO:0007669"/>
    <property type="project" value="UniProtKB-SubCell"/>
</dbReference>
<evidence type="ECO:0000256" key="9">
    <source>
        <dbReference type="ARBA" id="ARBA00023136"/>
    </source>
</evidence>
<dbReference type="InterPro" id="IPR036942">
    <property type="entry name" value="Beta-barrel_TonB_sf"/>
</dbReference>
<evidence type="ECO:0000256" key="12">
    <source>
        <dbReference type="PROSITE-ProRule" id="PRU01360"/>
    </source>
</evidence>
<keyword evidence="9 12" id="KW-0472">Membrane</keyword>
<dbReference type="InterPro" id="IPR012910">
    <property type="entry name" value="Plug_dom"/>
</dbReference>
<gene>
    <name evidence="17" type="ORF">SAMN05444170_4079</name>
</gene>
<dbReference type="OrthoDB" id="9760333at2"/>
<evidence type="ECO:0000256" key="11">
    <source>
        <dbReference type="ARBA" id="ARBA00023237"/>
    </source>
</evidence>
<evidence type="ECO:0000259" key="15">
    <source>
        <dbReference type="Pfam" id="PF00593"/>
    </source>
</evidence>
<dbReference type="Gene3D" id="2.170.130.10">
    <property type="entry name" value="TonB-dependent receptor, plug domain"/>
    <property type="match status" value="1"/>
</dbReference>
<dbReference type="InterPro" id="IPR037066">
    <property type="entry name" value="Plug_dom_sf"/>
</dbReference>
<evidence type="ECO:0000256" key="2">
    <source>
        <dbReference type="ARBA" id="ARBA00009810"/>
    </source>
</evidence>
<protein>
    <submittedName>
        <fullName evidence="17">Catecholate siderophore receptor</fullName>
    </submittedName>
</protein>
<proteinExistence type="inferred from homology"/>
<evidence type="ECO:0000256" key="3">
    <source>
        <dbReference type="ARBA" id="ARBA00022448"/>
    </source>
</evidence>
<dbReference type="GO" id="GO:0015344">
    <property type="term" value="F:siderophore uptake transmembrane transporter activity"/>
    <property type="evidence" value="ECO:0007669"/>
    <property type="project" value="TreeGrafter"/>
</dbReference>
<feature type="region of interest" description="Disordered" evidence="14">
    <location>
        <begin position="45"/>
        <end position="133"/>
    </location>
</feature>
<evidence type="ECO:0000256" key="4">
    <source>
        <dbReference type="ARBA" id="ARBA00022452"/>
    </source>
</evidence>
<sequence length="860" mass="92513">MGTVRAPRSLRANAATNFFDERLDGQASRKVSAVAGLVAVASFSSGAEAQQSNLPPVSVDAPVARPKPAASAPTPDQIRARNALRRAARRQQQQAKPEPAVAAPALAPDRDRYADPAAPYKGDRIQASGKFPEPLLNTPKTVTVLTKDVLEDKNATTLKQAILSTAGVTLGSGEGGNAFGDRFFIRGFDARNDVFIDGVRDPGVSVRENFFTEQVEILRGPGSSFAGRGTTGGAINIVTKEAQQEKSFYNMDTTFGTDATKRIVLDVNQIVTPTFAVRAGGMFQDADVAGRNYVTDDRSGGFIATKWTPTDAIKITTDYVHTDLHGIPDFGVPYYRPGAGTSSSNQQFTSTAGAPYPDVGVNRNNFYGFIYRDFFQVQQDIGTVNTEVKLTPDLTFNDKVRVSHSLNNYIGTLPESPSAPIPLSAATFTANPQSRYQTTDVLANQSELTYKFNTGDFKHTLLGGVEVDRETSSIDKYQGFNSELVTGVPFNGSGSVAGQSVFNPSYNFTPFGSAATLLGKPTNLAIDTASGYVLDSVNYRDLVILNGGVRVDDYRLNTSGFGTGALANTFGTQSAEFTMPNFNLGITLKPLPYASVYAAYATSSNPVGAEFDGTSTAYGGVAPVLANSPNQIFGPEKNQAIELGTKWELFNRHLLLTGALFQTNKENAREAYNVSTAATATANCPYMGVTASCIIAGSEYYVRGIDLEAAGKITDKWSIFGGLVLMQSQVTKSNVPPAAMPQPLLYSTNVGLPLANVAHQSFSLLSKYQLTDMWELGGQAVYRSQIYGGQLLAANEGTSIPSYWKFDAFVEAKIDKNWRVKLYVNNITNKLYYDALYQSAAPFVLEAPGRAAYIVVSARY</sequence>
<evidence type="ECO:0000256" key="8">
    <source>
        <dbReference type="ARBA" id="ARBA00023077"/>
    </source>
</evidence>
<dbReference type="PANTHER" id="PTHR32552">
    <property type="entry name" value="FERRICHROME IRON RECEPTOR-RELATED"/>
    <property type="match status" value="1"/>
</dbReference>
<keyword evidence="7" id="KW-0406">Ion transport</keyword>
<dbReference type="SUPFAM" id="SSF56935">
    <property type="entry name" value="Porins"/>
    <property type="match status" value="1"/>
</dbReference>
<dbReference type="FunFam" id="2.170.130.10:FF:000001">
    <property type="entry name" value="Catecholate siderophore TonB-dependent receptor"/>
    <property type="match status" value="1"/>
</dbReference>
<dbReference type="Proteomes" id="UP000184096">
    <property type="component" value="Chromosome I"/>
</dbReference>
<evidence type="ECO:0000259" key="16">
    <source>
        <dbReference type="Pfam" id="PF07715"/>
    </source>
</evidence>
<dbReference type="Gene3D" id="2.40.170.20">
    <property type="entry name" value="TonB-dependent receptor, beta-barrel domain"/>
    <property type="match status" value="1"/>
</dbReference>
<dbReference type="CDD" id="cd01347">
    <property type="entry name" value="ligand_gated_channel"/>
    <property type="match status" value="1"/>
</dbReference>
<keyword evidence="3 12" id="KW-0813">Transport</keyword>
<organism evidence="17 18">
    <name type="scientific">Bradyrhizobium erythrophlei</name>
    <dbReference type="NCBI Taxonomy" id="1437360"/>
    <lineage>
        <taxon>Bacteria</taxon>
        <taxon>Pseudomonadati</taxon>
        <taxon>Pseudomonadota</taxon>
        <taxon>Alphaproteobacteria</taxon>
        <taxon>Hyphomicrobiales</taxon>
        <taxon>Nitrobacteraceae</taxon>
        <taxon>Bradyrhizobium</taxon>
    </lineage>
</organism>
<name>A0A1M7U9J8_9BRAD</name>